<proteinExistence type="inferred from homology"/>
<evidence type="ECO:0000256" key="1">
    <source>
        <dbReference type="ARBA" id="ARBA00004383"/>
    </source>
</evidence>
<keyword evidence="5" id="KW-0997">Cell inner membrane</keyword>
<evidence type="ECO:0000256" key="7">
    <source>
        <dbReference type="ARBA" id="ARBA00022927"/>
    </source>
</evidence>
<evidence type="ECO:0000256" key="6">
    <source>
        <dbReference type="ARBA" id="ARBA00022692"/>
    </source>
</evidence>
<dbReference type="InterPro" id="IPR051045">
    <property type="entry name" value="TonB-dependent_transducer"/>
</dbReference>
<keyword evidence="6 11" id="KW-0812">Transmembrane</keyword>
<evidence type="ECO:0000259" key="12">
    <source>
        <dbReference type="PROSITE" id="PS52015"/>
    </source>
</evidence>
<sequence length="516" mass="57566">MINNALFIYLFKSSLISGIFYAYYVLVLRNNRFHQYNRFYLLISMLLSLVIPILPFSIFSVDEKQIQGAGQVIYLVAASASAQPEHVSWINLPWLDYVTGIICLISIALVSYFIYQVFRIYQLKMRYPSIPMQGILFIETEEEEAPFSFLQLLFWKKSISLTEEHGQAIFKHELTHIQQKHTIDRIICQIITSVFWINPFNWLIHRELQNIHEFIADQEAVGSNNVQAFAQMILQSHYGNHFLNPSHSFYYSSIKRRIVMLTTSQNTSYEYARKVLALPIAFLAIAIFSLQVRAQEKPEISAAPKISITAVKNAPNKPSKPGKPGVHGLLPPPPTPPLAHPATPGVPPPPPVPPLYVIDGKIQKNVLLNQINPADILSVNVLKGSQAISQYGQEGKNGVVEIITKKNSPASEASSVIEEPASYPGGASAFQAFLLNHLQYPEQAKKANISGKAYVQFTVEVDGSLSDIKVLRSPGFGLGEEAVRIIRESGKWIPAKSNDVSVVSQIVQPVAFSLGK</sequence>
<dbReference type="PROSITE" id="PS52015">
    <property type="entry name" value="TONB_CTD"/>
    <property type="match status" value="1"/>
</dbReference>
<dbReference type="Pfam" id="PF03544">
    <property type="entry name" value="TonB_C"/>
    <property type="match status" value="1"/>
</dbReference>
<dbReference type="Gene3D" id="2.170.130.10">
    <property type="entry name" value="TonB-dependent receptor, plug domain"/>
    <property type="match status" value="1"/>
</dbReference>
<evidence type="ECO:0000256" key="5">
    <source>
        <dbReference type="ARBA" id="ARBA00022519"/>
    </source>
</evidence>
<evidence type="ECO:0000256" key="8">
    <source>
        <dbReference type="ARBA" id="ARBA00022989"/>
    </source>
</evidence>
<dbReference type="InterPro" id="IPR008756">
    <property type="entry name" value="Peptidase_M56"/>
</dbReference>
<dbReference type="PANTHER" id="PTHR33446:SF2">
    <property type="entry name" value="PROTEIN TONB"/>
    <property type="match status" value="1"/>
</dbReference>
<evidence type="ECO:0000256" key="3">
    <source>
        <dbReference type="ARBA" id="ARBA00022448"/>
    </source>
</evidence>
<feature type="transmembrane region" description="Helical" evidence="11">
    <location>
        <begin position="6"/>
        <end position="27"/>
    </location>
</feature>
<dbReference type="NCBIfam" id="TIGR01352">
    <property type="entry name" value="tonB_Cterm"/>
    <property type="match status" value="1"/>
</dbReference>
<dbReference type="OrthoDB" id="1522859at2"/>
<feature type="domain" description="TonB C-terminal" evidence="12">
    <location>
        <begin position="425"/>
        <end position="516"/>
    </location>
</feature>
<protein>
    <submittedName>
        <fullName evidence="13">TonB family protein</fullName>
    </submittedName>
</protein>
<dbReference type="PANTHER" id="PTHR33446">
    <property type="entry name" value="PROTEIN TONB-RELATED"/>
    <property type="match status" value="1"/>
</dbReference>
<keyword evidence="8 11" id="KW-1133">Transmembrane helix</keyword>
<dbReference type="InterPro" id="IPR006260">
    <property type="entry name" value="TonB/TolA_C"/>
</dbReference>
<keyword evidence="7" id="KW-0653">Protein transport</keyword>
<keyword evidence="3" id="KW-0813">Transport</keyword>
<reference evidence="13 14" key="1">
    <citation type="submission" date="2019-01" db="EMBL/GenBank/DDBJ databases">
        <title>Cytophagaceae bacterium strain CAR-16.</title>
        <authorList>
            <person name="Chen W.-M."/>
        </authorList>
    </citation>
    <scope>NUCLEOTIDE SEQUENCE [LARGE SCALE GENOMIC DNA]</scope>
    <source>
        <strain evidence="13 14">CAR-16</strain>
    </source>
</reference>
<dbReference type="GO" id="GO:0031992">
    <property type="term" value="F:energy transducer activity"/>
    <property type="evidence" value="ECO:0007669"/>
    <property type="project" value="TreeGrafter"/>
</dbReference>
<evidence type="ECO:0000256" key="9">
    <source>
        <dbReference type="ARBA" id="ARBA00023136"/>
    </source>
</evidence>
<feature type="compositionally biased region" description="Pro residues" evidence="10">
    <location>
        <begin position="330"/>
        <end position="346"/>
    </location>
</feature>
<dbReference type="InterPro" id="IPR037066">
    <property type="entry name" value="Plug_dom_sf"/>
</dbReference>
<dbReference type="GO" id="GO:0015031">
    <property type="term" value="P:protein transport"/>
    <property type="evidence" value="ECO:0007669"/>
    <property type="project" value="UniProtKB-KW"/>
</dbReference>
<evidence type="ECO:0000256" key="11">
    <source>
        <dbReference type="SAM" id="Phobius"/>
    </source>
</evidence>
<organism evidence="13 14">
    <name type="scientific">Aquirufa rosea</name>
    <dbReference type="NCBI Taxonomy" id="2509241"/>
    <lineage>
        <taxon>Bacteria</taxon>
        <taxon>Pseudomonadati</taxon>
        <taxon>Bacteroidota</taxon>
        <taxon>Cytophagia</taxon>
        <taxon>Cytophagales</taxon>
        <taxon>Flectobacillaceae</taxon>
        <taxon>Aquirufa</taxon>
    </lineage>
</organism>
<dbReference type="GO" id="GO:0098797">
    <property type="term" value="C:plasma membrane protein complex"/>
    <property type="evidence" value="ECO:0007669"/>
    <property type="project" value="TreeGrafter"/>
</dbReference>
<dbReference type="GO" id="GO:0055085">
    <property type="term" value="P:transmembrane transport"/>
    <property type="evidence" value="ECO:0007669"/>
    <property type="project" value="InterPro"/>
</dbReference>
<evidence type="ECO:0000313" key="13">
    <source>
        <dbReference type="EMBL" id="RXK48774.1"/>
    </source>
</evidence>
<keyword evidence="14" id="KW-1185">Reference proteome</keyword>
<dbReference type="AlphaFoldDB" id="A0A4Q1BZ17"/>
<comment type="similarity">
    <text evidence="2">Belongs to the TonB family.</text>
</comment>
<evidence type="ECO:0000256" key="4">
    <source>
        <dbReference type="ARBA" id="ARBA00022475"/>
    </source>
</evidence>
<comment type="caution">
    <text evidence="13">The sequence shown here is derived from an EMBL/GenBank/DDBJ whole genome shotgun (WGS) entry which is preliminary data.</text>
</comment>
<dbReference type="SUPFAM" id="SSF56935">
    <property type="entry name" value="Porins"/>
    <property type="match status" value="1"/>
</dbReference>
<evidence type="ECO:0000256" key="2">
    <source>
        <dbReference type="ARBA" id="ARBA00006555"/>
    </source>
</evidence>
<keyword evidence="9 11" id="KW-0472">Membrane</keyword>
<evidence type="ECO:0000313" key="14">
    <source>
        <dbReference type="Proteomes" id="UP000289455"/>
    </source>
</evidence>
<keyword evidence="4" id="KW-1003">Cell membrane</keyword>
<feature type="transmembrane region" description="Helical" evidence="11">
    <location>
        <begin position="275"/>
        <end position="292"/>
    </location>
</feature>
<evidence type="ECO:0000256" key="10">
    <source>
        <dbReference type="SAM" id="MobiDB-lite"/>
    </source>
</evidence>
<accession>A0A4Q1BZ17</accession>
<dbReference type="RefSeq" id="WP_129027099.1">
    <property type="nucleotide sequence ID" value="NZ_SDHY01000004.1"/>
</dbReference>
<dbReference type="SUPFAM" id="SSF74653">
    <property type="entry name" value="TolA/TonB C-terminal domain"/>
    <property type="match status" value="1"/>
</dbReference>
<dbReference type="Pfam" id="PF05569">
    <property type="entry name" value="Peptidase_M56"/>
    <property type="match status" value="1"/>
</dbReference>
<dbReference type="Gene3D" id="3.30.1150.10">
    <property type="match status" value="1"/>
</dbReference>
<comment type="subcellular location">
    <subcellularLocation>
        <location evidence="1">Cell inner membrane</location>
        <topology evidence="1">Single-pass membrane protein</topology>
        <orientation evidence="1">Periplasmic side</orientation>
    </subcellularLocation>
</comment>
<dbReference type="InterPro" id="IPR037682">
    <property type="entry name" value="TonB_C"/>
</dbReference>
<dbReference type="EMBL" id="SDHY01000004">
    <property type="protein sequence ID" value="RXK48774.1"/>
    <property type="molecule type" value="Genomic_DNA"/>
</dbReference>
<gene>
    <name evidence="13" type="ORF">ESB04_07390</name>
</gene>
<name>A0A4Q1BZ17_9BACT</name>
<feature type="region of interest" description="Disordered" evidence="10">
    <location>
        <begin position="312"/>
        <end position="346"/>
    </location>
</feature>
<dbReference type="Proteomes" id="UP000289455">
    <property type="component" value="Unassembled WGS sequence"/>
</dbReference>
<feature type="transmembrane region" description="Helical" evidence="11">
    <location>
        <begin position="97"/>
        <end position="118"/>
    </location>
</feature>
<feature type="transmembrane region" description="Helical" evidence="11">
    <location>
        <begin position="39"/>
        <end position="59"/>
    </location>
</feature>